<feature type="non-terminal residue" evidence="1">
    <location>
        <position position="81"/>
    </location>
</feature>
<dbReference type="EMBL" id="BARS01011590">
    <property type="protein sequence ID" value="GAF91590.1"/>
    <property type="molecule type" value="Genomic_DNA"/>
</dbReference>
<sequence>MKGKERIKCVRCNGSGNGPARNGRCSRCNGSGKIWIPKERFYPTVHGEKVAKAMTHEDAVSYLRKRYKAEWAAGTAASRMM</sequence>
<gene>
    <name evidence="1" type="ORF">S01H1_21021</name>
</gene>
<name>X0UT08_9ZZZZ</name>
<dbReference type="SUPFAM" id="SSF57938">
    <property type="entry name" value="DnaJ/Hsp40 cysteine-rich domain"/>
    <property type="match status" value="1"/>
</dbReference>
<proteinExistence type="predicted"/>
<dbReference type="AlphaFoldDB" id="X0UT08"/>
<reference evidence="1" key="1">
    <citation type="journal article" date="2014" name="Front. Microbiol.">
        <title>High frequency of phylogenetically diverse reductive dehalogenase-homologous genes in deep subseafloor sedimentary metagenomes.</title>
        <authorList>
            <person name="Kawai M."/>
            <person name="Futagami T."/>
            <person name="Toyoda A."/>
            <person name="Takaki Y."/>
            <person name="Nishi S."/>
            <person name="Hori S."/>
            <person name="Arai W."/>
            <person name="Tsubouchi T."/>
            <person name="Morono Y."/>
            <person name="Uchiyama I."/>
            <person name="Ito T."/>
            <person name="Fujiyama A."/>
            <person name="Inagaki F."/>
            <person name="Takami H."/>
        </authorList>
    </citation>
    <scope>NUCLEOTIDE SEQUENCE</scope>
    <source>
        <strain evidence="1">Expedition CK06-06</strain>
    </source>
</reference>
<dbReference type="InterPro" id="IPR036410">
    <property type="entry name" value="HSP_DnaJ_Cys-rich_dom_sf"/>
</dbReference>
<comment type="caution">
    <text evidence="1">The sequence shown here is derived from an EMBL/GenBank/DDBJ whole genome shotgun (WGS) entry which is preliminary data.</text>
</comment>
<dbReference type="Gene3D" id="2.10.230.10">
    <property type="entry name" value="Heat shock protein DnaJ, cysteine-rich domain"/>
    <property type="match status" value="1"/>
</dbReference>
<organism evidence="1">
    <name type="scientific">marine sediment metagenome</name>
    <dbReference type="NCBI Taxonomy" id="412755"/>
    <lineage>
        <taxon>unclassified sequences</taxon>
        <taxon>metagenomes</taxon>
        <taxon>ecological metagenomes</taxon>
    </lineage>
</organism>
<evidence type="ECO:0000313" key="1">
    <source>
        <dbReference type="EMBL" id="GAF91590.1"/>
    </source>
</evidence>
<protein>
    <recommendedName>
        <fullName evidence="2">CR-type domain-containing protein</fullName>
    </recommendedName>
</protein>
<evidence type="ECO:0008006" key="2">
    <source>
        <dbReference type="Google" id="ProtNLM"/>
    </source>
</evidence>
<accession>X0UT08</accession>